<evidence type="ECO:0000256" key="1">
    <source>
        <dbReference type="ARBA" id="ARBA00022475"/>
    </source>
</evidence>
<keyword evidence="3 5" id="KW-0472">Membrane</keyword>
<comment type="similarity">
    <text evidence="5 6">Belongs to the FtsA/MreB family.</text>
</comment>
<organism evidence="9 10">
    <name type="scientific">Candidatus Prevotella avicola</name>
    <dbReference type="NCBI Taxonomy" id="2838738"/>
    <lineage>
        <taxon>Bacteria</taxon>
        <taxon>Pseudomonadati</taxon>
        <taxon>Bacteroidota</taxon>
        <taxon>Bacteroidia</taxon>
        <taxon>Bacteroidales</taxon>
        <taxon>Prevotellaceae</taxon>
        <taxon>Prevotella</taxon>
    </lineage>
</organism>
<evidence type="ECO:0000256" key="7">
    <source>
        <dbReference type="SAM" id="MobiDB-lite"/>
    </source>
</evidence>
<evidence type="ECO:0000256" key="2">
    <source>
        <dbReference type="ARBA" id="ARBA00022618"/>
    </source>
</evidence>
<dbReference type="Pfam" id="PF14450">
    <property type="entry name" value="FtsA"/>
    <property type="match status" value="1"/>
</dbReference>
<reference evidence="9" key="2">
    <citation type="submission" date="2021-04" db="EMBL/GenBank/DDBJ databases">
        <authorList>
            <person name="Gilroy R."/>
        </authorList>
    </citation>
    <scope>NUCLEOTIDE SEQUENCE</scope>
    <source>
        <strain evidence="9">ChiHecec3B27-8219</strain>
    </source>
</reference>
<dbReference type="NCBIfam" id="TIGR01174">
    <property type="entry name" value="ftsA"/>
    <property type="match status" value="1"/>
</dbReference>
<gene>
    <name evidence="5 9" type="primary">ftsA</name>
    <name evidence="9" type="ORF">H9966_07420</name>
</gene>
<evidence type="ECO:0000256" key="5">
    <source>
        <dbReference type="HAMAP-Rule" id="MF_02033"/>
    </source>
</evidence>
<protein>
    <recommendedName>
        <fullName evidence="5 6">Cell division protein FtsA</fullName>
    </recommendedName>
</protein>
<accession>A0A9D2FZP1</accession>
<feature type="domain" description="SHS2" evidence="8">
    <location>
        <begin position="6"/>
        <end position="192"/>
    </location>
</feature>
<dbReference type="Pfam" id="PF02491">
    <property type="entry name" value="SHS2_FTSA"/>
    <property type="match status" value="1"/>
</dbReference>
<dbReference type="GO" id="GO:0032153">
    <property type="term" value="C:cell division site"/>
    <property type="evidence" value="ECO:0007669"/>
    <property type="project" value="UniProtKB-UniRule"/>
</dbReference>
<dbReference type="PANTHER" id="PTHR32432:SF4">
    <property type="entry name" value="CELL DIVISION PROTEIN FTSA"/>
    <property type="match status" value="1"/>
</dbReference>
<dbReference type="InterPro" id="IPR050696">
    <property type="entry name" value="FtsA/MreB"/>
</dbReference>
<dbReference type="AlphaFoldDB" id="A0A9D2FZP1"/>
<dbReference type="InterPro" id="IPR020823">
    <property type="entry name" value="Cell_div_FtsA"/>
</dbReference>
<keyword evidence="2 5" id="KW-0132">Cell division</keyword>
<reference evidence="9" key="1">
    <citation type="journal article" date="2021" name="PeerJ">
        <title>Extensive microbial diversity within the chicken gut microbiome revealed by metagenomics and culture.</title>
        <authorList>
            <person name="Gilroy R."/>
            <person name="Ravi A."/>
            <person name="Getino M."/>
            <person name="Pursley I."/>
            <person name="Horton D.L."/>
            <person name="Alikhan N.F."/>
            <person name="Baker D."/>
            <person name="Gharbi K."/>
            <person name="Hall N."/>
            <person name="Watson M."/>
            <person name="Adriaenssens E.M."/>
            <person name="Foster-Nyarko E."/>
            <person name="Jarju S."/>
            <person name="Secka A."/>
            <person name="Antonio M."/>
            <person name="Oren A."/>
            <person name="Chaudhuri R.R."/>
            <person name="La Ragione R."/>
            <person name="Hildebrand F."/>
            <person name="Pallen M.J."/>
        </authorList>
    </citation>
    <scope>NUCLEOTIDE SEQUENCE</scope>
    <source>
        <strain evidence="9">ChiHecec3B27-8219</strain>
    </source>
</reference>
<keyword evidence="1 5" id="KW-1003">Cell membrane</keyword>
<dbReference type="SUPFAM" id="SSF53067">
    <property type="entry name" value="Actin-like ATPase domain"/>
    <property type="match status" value="2"/>
</dbReference>
<name>A0A9D2FZP1_9BACT</name>
<comment type="caution">
    <text evidence="9">The sequence shown here is derived from an EMBL/GenBank/DDBJ whole genome shotgun (WGS) entry which is preliminary data.</text>
</comment>
<dbReference type="GO" id="GO:0009898">
    <property type="term" value="C:cytoplasmic side of plasma membrane"/>
    <property type="evidence" value="ECO:0007669"/>
    <property type="project" value="UniProtKB-UniRule"/>
</dbReference>
<comment type="subcellular location">
    <subcellularLocation>
        <location evidence="5">Cell membrane</location>
        <topology evidence="5">Peripheral membrane protein</topology>
        <orientation evidence="5">Cytoplasmic side</orientation>
    </subcellularLocation>
    <text evidence="5">Localizes to the Z ring in an FtsZ-dependent manner. Targeted to the membrane through a conserved C-terminal amphipathic helix.</text>
</comment>
<dbReference type="Gene3D" id="3.30.420.40">
    <property type="match status" value="1"/>
</dbReference>
<keyword evidence="4 5" id="KW-0131">Cell cycle</keyword>
<evidence type="ECO:0000313" key="10">
    <source>
        <dbReference type="Proteomes" id="UP000824055"/>
    </source>
</evidence>
<dbReference type="GO" id="GO:0043093">
    <property type="term" value="P:FtsZ-dependent cytokinesis"/>
    <property type="evidence" value="ECO:0007669"/>
    <property type="project" value="UniProtKB-UniRule"/>
</dbReference>
<comment type="subunit">
    <text evidence="5">Self-interacts. Interacts with FtsZ.</text>
</comment>
<dbReference type="PANTHER" id="PTHR32432">
    <property type="entry name" value="CELL DIVISION PROTEIN FTSA-RELATED"/>
    <property type="match status" value="1"/>
</dbReference>
<dbReference type="Proteomes" id="UP000824055">
    <property type="component" value="Unassembled WGS sequence"/>
</dbReference>
<proteinExistence type="inferred from homology"/>
<sequence>MPNDFIVAIELGSSKMTGIAGKNNIDGSITVYAIVEEDSSACIRKGVVYNLDKTGQCLANIIQRLKTILKHEITQVYVGVGGQSIRSVKNVIIKDFPDGTIISQDMVNEIMDINRAMTYPEQEILDSAVQEYRVDAQYQLDPVGIQCNHLEGNFLNILWRKSFYHHINTSFEMAGIPIAEMYLAPLALADSVLTDAEKRMGCLLVDLGADTTTVCVYHKNILRHLAVIPLGSNNINKDLVNTFQLDDSEAEEMKLKYASAYTDNSSIENMPNYVIDQERQMESRKFIELVEGRLAEIIQNAWFQVPSEYADKLGGGIVLTGGGSNMPEIQKAFQQHTHIEKIRIAKFISQSVNSNDQKVTEQKGMMNTILGLLAKGNMNCAGEEIRNDLFDSNNNSKPVRNPNDTNKVGVVLTAAEKQKAEEEAKKKREEEELARQKAAAEEARRLEEERRQNSFIHKMGRRIKQFGKKMIEPEE</sequence>
<feature type="region of interest" description="Disordered" evidence="7">
    <location>
        <begin position="418"/>
        <end position="450"/>
    </location>
</feature>
<evidence type="ECO:0000313" key="9">
    <source>
        <dbReference type="EMBL" id="HIZ69690.1"/>
    </source>
</evidence>
<dbReference type="PIRSF" id="PIRSF003101">
    <property type="entry name" value="FtsA"/>
    <property type="match status" value="1"/>
</dbReference>
<dbReference type="EMBL" id="DXBE01000054">
    <property type="protein sequence ID" value="HIZ69690.1"/>
    <property type="molecule type" value="Genomic_DNA"/>
</dbReference>
<dbReference type="SMART" id="SM00842">
    <property type="entry name" value="FtsA"/>
    <property type="match status" value="1"/>
</dbReference>
<comment type="function">
    <text evidence="5 6">Cell division protein that is involved in the assembly of the Z ring. May serve as a membrane anchor for the Z ring.</text>
</comment>
<evidence type="ECO:0000259" key="8">
    <source>
        <dbReference type="SMART" id="SM00842"/>
    </source>
</evidence>
<evidence type="ECO:0000256" key="3">
    <source>
        <dbReference type="ARBA" id="ARBA00023136"/>
    </source>
</evidence>
<dbReference type="InterPro" id="IPR043129">
    <property type="entry name" value="ATPase_NBD"/>
</dbReference>
<dbReference type="InterPro" id="IPR003494">
    <property type="entry name" value="SHS2_FtsA"/>
</dbReference>
<evidence type="ECO:0000256" key="6">
    <source>
        <dbReference type="PIRNR" id="PIRNR003101"/>
    </source>
</evidence>
<evidence type="ECO:0000256" key="4">
    <source>
        <dbReference type="ARBA" id="ARBA00023306"/>
    </source>
</evidence>
<dbReference type="HAMAP" id="MF_02033">
    <property type="entry name" value="FtsA"/>
    <property type="match status" value="1"/>
</dbReference>